<sequence length="87" mass="9260">MSAHTQNSPARDAMTGPRCPFCEAPWTEAMLDQYDALVDPNGCACCGSAGVIDHGEDHHAHQERVIPTSDLCCESCGKAIFRAPGSL</sequence>
<accession>A0A9X1ISF2</accession>
<organism evidence="1 2">
    <name type="scientific">Sphingobium nicotianae</name>
    <dbReference type="NCBI Taxonomy" id="2782607"/>
    <lineage>
        <taxon>Bacteria</taxon>
        <taxon>Pseudomonadati</taxon>
        <taxon>Pseudomonadota</taxon>
        <taxon>Alphaproteobacteria</taxon>
        <taxon>Sphingomonadales</taxon>
        <taxon>Sphingomonadaceae</taxon>
        <taxon>Sphingobium</taxon>
    </lineage>
</organism>
<proteinExistence type="predicted"/>
<reference evidence="1" key="1">
    <citation type="submission" date="2021-05" db="EMBL/GenBank/DDBJ databases">
        <title>Genome of Sphingobium sp. strain.</title>
        <authorList>
            <person name="Fan R."/>
        </authorList>
    </citation>
    <scope>NUCLEOTIDE SEQUENCE</scope>
    <source>
        <strain evidence="1">H33</strain>
    </source>
</reference>
<dbReference type="AlphaFoldDB" id="A0A9X1ISF2"/>
<evidence type="ECO:0000313" key="1">
    <source>
        <dbReference type="EMBL" id="MBT2188249.1"/>
    </source>
</evidence>
<dbReference type="EMBL" id="JAHGAW010000009">
    <property type="protein sequence ID" value="MBT2188249.1"/>
    <property type="molecule type" value="Genomic_DNA"/>
</dbReference>
<name>A0A9X1ISF2_9SPHN</name>
<protein>
    <submittedName>
        <fullName evidence="1">Uncharacterized protein</fullName>
    </submittedName>
</protein>
<comment type="caution">
    <text evidence="1">The sequence shown here is derived from an EMBL/GenBank/DDBJ whole genome shotgun (WGS) entry which is preliminary data.</text>
</comment>
<dbReference type="Proteomes" id="UP001138757">
    <property type="component" value="Unassembled WGS sequence"/>
</dbReference>
<dbReference type="RefSeq" id="WP_214624498.1">
    <property type="nucleotide sequence ID" value="NZ_JAHGAW010000009.1"/>
</dbReference>
<gene>
    <name evidence="1" type="ORF">KK488_14935</name>
</gene>
<evidence type="ECO:0000313" key="2">
    <source>
        <dbReference type="Proteomes" id="UP001138757"/>
    </source>
</evidence>
<keyword evidence="2" id="KW-1185">Reference proteome</keyword>